<feature type="transmembrane region" description="Helical" evidence="7">
    <location>
        <begin position="84"/>
        <end position="105"/>
    </location>
</feature>
<keyword evidence="3" id="KW-1003">Cell membrane</keyword>
<feature type="transmembrane region" description="Helical" evidence="7">
    <location>
        <begin position="176"/>
        <end position="194"/>
    </location>
</feature>
<keyword evidence="4 7" id="KW-0812">Transmembrane</keyword>
<feature type="transmembrane region" description="Helical" evidence="7">
    <location>
        <begin position="20"/>
        <end position="47"/>
    </location>
</feature>
<dbReference type="Pfam" id="PF00528">
    <property type="entry name" value="BPD_transp_1"/>
    <property type="match status" value="1"/>
</dbReference>
<feature type="transmembrane region" description="Helical" evidence="7">
    <location>
        <begin position="117"/>
        <end position="137"/>
    </location>
</feature>
<evidence type="ECO:0000313" key="9">
    <source>
        <dbReference type="EMBL" id="CUP79032.1"/>
    </source>
</evidence>
<feature type="transmembrane region" description="Helical" evidence="7">
    <location>
        <begin position="214"/>
        <end position="234"/>
    </location>
</feature>
<feature type="transmembrane region" description="Helical" evidence="7">
    <location>
        <begin position="273"/>
        <end position="297"/>
    </location>
</feature>
<evidence type="ECO:0000256" key="7">
    <source>
        <dbReference type="RuleBase" id="RU363032"/>
    </source>
</evidence>
<organism evidence="9 10">
    <name type="scientific">Fusicatenibacter saccharivorans</name>
    <dbReference type="NCBI Taxonomy" id="1150298"/>
    <lineage>
        <taxon>Bacteria</taxon>
        <taxon>Bacillati</taxon>
        <taxon>Bacillota</taxon>
        <taxon>Clostridia</taxon>
        <taxon>Lachnospirales</taxon>
        <taxon>Lachnospiraceae</taxon>
        <taxon>Fusicatenibacter</taxon>
    </lineage>
</organism>
<comment type="similarity">
    <text evidence="7">Belongs to the binding-protein-dependent transport system permease family.</text>
</comment>
<dbReference type="InterPro" id="IPR050809">
    <property type="entry name" value="UgpAE/MalFG_permease"/>
</dbReference>
<gene>
    <name evidence="9" type="primary">malF_2</name>
    <name evidence="9" type="ORF">ERS852498_02822</name>
</gene>
<dbReference type="PROSITE" id="PS50928">
    <property type="entry name" value="ABC_TM1"/>
    <property type="match status" value="1"/>
</dbReference>
<dbReference type="PANTHER" id="PTHR43227">
    <property type="entry name" value="BLL4140 PROTEIN"/>
    <property type="match status" value="1"/>
</dbReference>
<name>A0A174R0M8_9FIRM</name>
<comment type="subcellular location">
    <subcellularLocation>
        <location evidence="1 7">Cell membrane</location>
        <topology evidence="1 7">Multi-pass membrane protein</topology>
    </subcellularLocation>
</comment>
<dbReference type="Gene3D" id="1.10.3720.10">
    <property type="entry name" value="MetI-like"/>
    <property type="match status" value="1"/>
</dbReference>
<evidence type="ECO:0000256" key="5">
    <source>
        <dbReference type="ARBA" id="ARBA00022989"/>
    </source>
</evidence>
<dbReference type="SUPFAM" id="SSF161098">
    <property type="entry name" value="MetI-like"/>
    <property type="match status" value="1"/>
</dbReference>
<dbReference type="CDD" id="cd06261">
    <property type="entry name" value="TM_PBP2"/>
    <property type="match status" value="1"/>
</dbReference>
<dbReference type="PANTHER" id="PTHR43227:SF11">
    <property type="entry name" value="BLL4140 PROTEIN"/>
    <property type="match status" value="1"/>
</dbReference>
<dbReference type="InterPro" id="IPR000515">
    <property type="entry name" value="MetI-like"/>
</dbReference>
<evidence type="ECO:0000313" key="10">
    <source>
        <dbReference type="Proteomes" id="UP000095709"/>
    </source>
</evidence>
<reference evidence="9 10" key="1">
    <citation type="submission" date="2015-09" db="EMBL/GenBank/DDBJ databases">
        <authorList>
            <consortium name="Pathogen Informatics"/>
        </authorList>
    </citation>
    <scope>NUCLEOTIDE SEQUENCE [LARGE SCALE GENOMIC DNA]</scope>
    <source>
        <strain evidence="9 10">2789STDY5834885</strain>
    </source>
</reference>
<evidence type="ECO:0000259" key="8">
    <source>
        <dbReference type="PROSITE" id="PS50928"/>
    </source>
</evidence>
<dbReference type="EMBL" id="CZAL01000017">
    <property type="protein sequence ID" value="CUP79032.1"/>
    <property type="molecule type" value="Genomic_DNA"/>
</dbReference>
<keyword evidence="6 7" id="KW-0472">Membrane</keyword>
<feature type="domain" description="ABC transmembrane type-1" evidence="8">
    <location>
        <begin position="80"/>
        <end position="294"/>
    </location>
</feature>
<evidence type="ECO:0000256" key="1">
    <source>
        <dbReference type="ARBA" id="ARBA00004651"/>
    </source>
</evidence>
<keyword evidence="2 7" id="KW-0813">Transport</keyword>
<dbReference type="InterPro" id="IPR035906">
    <property type="entry name" value="MetI-like_sf"/>
</dbReference>
<evidence type="ECO:0000256" key="4">
    <source>
        <dbReference type="ARBA" id="ARBA00022692"/>
    </source>
</evidence>
<evidence type="ECO:0000256" key="6">
    <source>
        <dbReference type="ARBA" id="ARBA00023136"/>
    </source>
</evidence>
<dbReference type="Proteomes" id="UP000095709">
    <property type="component" value="Unassembled WGS sequence"/>
</dbReference>
<dbReference type="GO" id="GO:0055085">
    <property type="term" value="P:transmembrane transport"/>
    <property type="evidence" value="ECO:0007669"/>
    <property type="project" value="InterPro"/>
</dbReference>
<dbReference type="AlphaFoldDB" id="A0A174R0M8"/>
<protein>
    <submittedName>
        <fullName evidence="9">Maltose transport system permease protein malF</fullName>
    </submittedName>
</protein>
<sequence>MKTKKFTRKEIVKDWKKNKLLYLMAVPLIAFFIVFAYLPMGGILMAFENYKPKLGILRSQWVGLENFKDFFQSVFAWRVIRNTVVLSMLQLIIEFPLTIIFALLLNELKDSIFKKGVQMITYMPYFISMVVLAGIIVDFTKSTGVLSQIVTFFSGKQVNLLSDPACWRPLYIVSDLWQGLGFGSIIYVAALSGVDQELYEAAKIDGANRWKQTLHVTLPGISSTIIIMLILRIGSIMSVGYEKTILLYNPQVYETADIISSFVYRKGLEEFNYGYSTAVSLFNSVINFIMLVSANVISRKYSETSLF</sequence>
<dbReference type="GO" id="GO:0005886">
    <property type="term" value="C:plasma membrane"/>
    <property type="evidence" value="ECO:0007669"/>
    <property type="project" value="UniProtKB-SubCell"/>
</dbReference>
<accession>A0A174R0M8</accession>
<evidence type="ECO:0000256" key="2">
    <source>
        <dbReference type="ARBA" id="ARBA00022448"/>
    </source>
</evidence>
<evidence type="ECO:0000256" key="3">
    <source>
        <dbReference type="ARBA" id="ARBA00022475"/>
    </source>
</evidence>
<proteinExistence type="inferred from homology"/>
<dbReference type="GeneID" id="79855013"/>
<keyword evidence="5 7" id="KW-1133">Transmembrane helix</keyword>
<dbReference type="RefSeq" id="WP_055267750.1">
    <property type="nucleotide sequence ID" value="NZ_CZAL01000017.1"/>
</dbReference>